<dbReference type="OrthoDB" id="7872434at2759"/>
<reference evidence="2" key="1">
    <citation type="submission" date="2025-08" db="UniProtKB">
        <authorList>
            <consortium name="RefSeq"/>
        </authorList>
    </citation>
    <scope>IDENTIFICATION</scope>
</reference>
<name>A0A6P4ETG8_DRORH</name>
<gene>
    <name evidence="2" type="primary">LOC108042595</name>
</gene>
<organism evidence="2">
    <name type="scientific">Drosophila rhopaloa</name>
    <name type="common">Fruit fly</name>
    <dbReference type="NCBI Taxonomy" id="1041015"/>
    <lineage>
        <taxon>Eukaryota</taxon>
        <taxon>Metazoa</taxon>
        <taxon>Ecdysozoa</taxon>
        <taxon>Arthropoda</taxon>
        <taxon>Hexapoda</taxon>
        <taxon>Insecta</taxon>
        <taxon>Pterygota</taxon>
        <taxon>Neoptera</taxon>
        <taxon>Endopterygota</taxon>
        <taxon>Diptera</taxon>
        <taxon>Brachycera</taxon>
        <taxon>Muscomorpha</taxon>
        <taxon>Ephydroidea</taxon>
        <taxon>Drosophilidae</taxon>
        <taxon>Drosophila</taxon>
        <taxon>Sophophora</taxon>
    </lineage>
</organism>
<dbReference type="RefSeq" id="XP_016976426.1">
    <property type="nucleotide sequence ID" value="XM_017120937.1"/>
</dbReference>
<sequence length="96" mass="11039">RVNVQNGIFKYILLLLAVFYFLDDVAAVTCDVAPTDASCIDCRVYPTHIECLQRILWAQTTTAAPITTVTTKRSRIGRIRNFFSTFITRMRSKSWF</sequence>
<feature type="chain" id="PRO_5028072757" evidence="1">
    <location>
        <begin position="28"/>
        <end position="96"/>
    </location>
</feature>
<dbReference type="AlphaFoldDB" id="A0A6P4ETG8"/>
<accession>A0A6P4ETG8</accession>
<proteinExistence type="predicted"/>
<evidence type="ECO:0000313" key="2">
    <source>
        <dbReference type="RefSeq" id="XP_016976426.1"/>
    </source>
</evidence>
<protein>
    <submittedName>
        <fullName evidence="2">Uncharacterized protein LOC108042595</fullName>
    </submittedName>
</protein>
<evidence type="ECO:0000256" key="1">
    <source>
        <dbReference type="SAM" id="SignalP"/>
    </source>
</evidence>
<keyword evidence="1" id="KW-0732">Signal</keyword>
<feature type="non-terminal residue" evidence="2">
    <location>
        <position position="1"/>
    </location>
</feature>
<feature type="signal peptide" evidence="1">
    <location>
        <begin position="1"/>
        <end position="27"/>
    </location>
</feature>